<name>A0A7W5GZ56_9GAMM</name>
<evidence type="ECO:0000313" key="1">
    <source>
        <dbReference type="EMBL" id="MBB3183947.1"/>
    </source>
</evidence>
<keyword evidence="2" id="KW-1185">Reference proteome</keyword>
<proteinExistence type="predicted"/>
<evidence type="ECO:0000313" key="2">
    <source>
        <dbReference type="Proteomes" id="UP000563050"/>
    </source>
</evidence>
<organism evidence="1 2">
    <name type="scientific">Halomonas fontilapidosi</name>
    <dbReference type="NCBI Taxonomy" id="616675"/>
    <lineage>
        <taxon>Bacteria</taxon>
        <taxon>Pseudomonadati</taxon>
        <taxon>Pseudomonadota</taxon>
        <taxon>Gammaproteobacteria</taxon>
        <taxon>Oceanospirillales</taxon>
        <taxon>Halomonadaceae</taxon>
        <taxon>Halomonas</taxon>
    </lineage>
</organism>
<sequence length="158" mass="17840">MPQAIPNSRIYSLLPEEQLILAADHETQQKHHFRGFQLSFLTLDPAMSGVMGELSKECEKRLERLASTATSMQISDGVRVGEAHNAIPAEIRRQHTFVVNDDKAQQVLSQALSVADHSLNFQELLLTSCSTPAMADLLRQFVEQKHCAYQIIKELRER</sequence>
<comment type="caution">
    <text evidence="1">The sequence shown here is derived from an EMBL/GenBank/DDBJ whole genome shotgun (WGS) entry which is preliminary data.</text>
</comment>
<dbReference type="Proteomes" id="UP000563050">
    <property type="component" value="Unassembled WGS sequence"/>
</dbReference>
<accession>A0A7W5GZ56</accession>
<reference evidence="1 2" key="1">
    <citation type="submission" date="2020-08" db="EMBL/GenBank/DDBJ databases">
        <title>Genomic Encyclopedia of Type Strains, Phase III (KMG-III): the genomes of soil and plant-associated and newly described type strains.</title>
        <authorList>
            <person name="Whitman W."/>
        </authorList>
    </citation>
    <scope>NUCLEOTIDE SEQUENCE [LARGE SCALE GENOMIC DNA]</scope>
    <source>
        <strain evidence="1 2">CECT 7341</strain>
    </source>
</reference>
<dbReference type="EMBL" id="JACHXQ010000004">
    <property type="protein sequence ID" value="MBB3183947.1"/>
    <property type="molecule type" value="Genomic_DNA"/>
</dbReference>
<dbReference type="RefSeq" id="WP_183313934.1">
    <property type="nucleotide sequence ID" value="NZ_JACHXQ010000004.1"/>
</dbReference>
<protein>
    <submittedName>
        <fullName evidence="1">UDP-N-acetylmuramyl pentapeptide synthase</fullName>
    </submittedName>
</protein>
<dbReference type="AlphaFoldDB" id="A0A7W5GZ56"/>
<gene>
    <name evidence="1" type="ORF">FHR95_001507</name>
</gene>